<reference evidence="6 7" key="1">
    <citation type="journal article" date="2011" name="BMC Genomics">
        <title>Insight into cross-talk between intra-amoebal pathogens.</title>
        <authorList>
            <person name="Gimenez G."/>
            <person name="Bertelli C."/>
            <person name="Moliner C."/>
            <person name="Robert C."/>
            <person name="Raoult D."/>
            <person name="Fournier P.E."/>
            <person name="Greub G."/>
        </authorList>
    </citation>
    <scope>NUCLEOTIDE SEQUENCE [LARGE SCALE GENOMIC DNA]</scope>
    <source>
        <strain evidence="6 7">LLAP12</strain>
    </source>
</reference>
<dbReference type="InParanoid" id="G9ELY5"/>
<dbReference type="Proteomes" id="UP000002770">
    <property type="component" value="Unassembled WGS sequence"/>
</dbReference>
<name>G9ELY5_9GAMM</name>
<comment type="catalytic activity">
    <reaction evidence="5">
        <text>L-seryl-[protein] + acetyl-CoA = O-acetyl-L-seryl-[protein] + CoA</text>
        <dbReference type="Rhea" id="RHEA:59392"/>
        <dbReference type="Rhea" id="RHEA-COMP:9863"/>
        <dbReference type="Rhea" id="RHEA-COMP:15352"/>
        <dbReference type="ChEBI" id="CHEBI:29999"/>
        <dbReference type="ChEBI" id="CHEBI:57287"/>
        <dbReference type="ChEBI" id="CHEBI:57288"/>
        <dbReference type="ChEBI" id="CHEBI:141128"/>
    </reaction>
    <physiologicalReaction direction="left-to-right" evidence="5">
        <dbReference type="Rhea" id="RHEA:59393"/>
    </physiologicalReaction>
</comment>
<dbReference type="Pfam" id="PF03421">
    <property type="entry name" value="Acetyltransf_14"/>
    <property type="match status" value="1"/>
</dbReference>
<dbReference type="OrthoDB" id="5654673at2"/>
<dbReference type="GO" id="GO:0016746">
    <property type="term" value="F:acyltransferase activity"/>
    <property type="evidence" value="ECO:0007669"/>
    <property type="project" value="UniProtKB-KW"/>
</dbReference>
<evidence type="ECO:0000313" key="7">
    <source>
        <dbReference type="Proteomes" id="UP000002770"/>
    </source>
</evidence>
<evidence type="ECO:0000256" key="2">
    <source>
        <dbReference type="ARBA" id="ARBA00023315"/>
    </source>
</evidence>
<protein>
    <submittedName>
        <fullName evidence="6">Uncharacterized protein</fullName>
    </submittedName>
</protein>
<gene>
    <name evidence="6" type="ORF">LDG_6246</name>
</gene>
<evidence type="ECO:0000256" key="4">
    <source>
        <dbReference type="ARBA" id="ARBA00048364"/>
    </source>
</evidence>
<evidence type="ECO:0000256" key="5">
    <source>
        <dbReference type="ARBA" id="ARBA00048662"/>
    </source>
</evidence>
<comment type="catalytic activity">
    <reaction evidence="4">
        <text>L-threonyl-[protein] + acetyl-CoA = O-acetyl-L-threonyl-[protein] + CoA</text>
        <dbReference type="Rhea" id="RHEA:65340"/>
        <dbReference type="Rhea" id="RHEA-COMP:11060"/>
        <dbReference type="Rhea" id="RHEA-COMP:16780"/>
        <dbReference type="ChEBI" id="CHEBI:30013"/>
        <dbReference type="ChEBI" id="CHEBI:57287"/>
        <dbReference type="ChEBI" id="CHEBI:57288"/>
        <dbReference type="ChEBI" id="CHEBI:141025"/>
    </reaction>
    <physiologicalReaction direction="left-to-right" evidence="4">
        <dbReference type="Rhea" id="RHEA:65341"/>
    </physiologicalReaction>
</comment>
<dbReference type="AlphaFoldDB" id="G9ELY5"/>
<proteinExistence type="inferred from homology"/>
<evidence type="ECO:0000256" key="1">
    <source>
        <dbReference type="ARBA" id="ARBA00022679"/>
    </source>
</evidence>
<dbReference type="EMBL" id="JH413811">
    <property type="protein sequence ID" value="EHL31585.1"/>
    <property type="molecule type" value="Genomic_DNA"/>
</dbReference>
<dbReference type="RefSeq" id="WP_006870182.1">
    <property type="nucleotide sequence ID" value="NZ_JH413811.1"/>
</dbReference>
<comment type="similarity">
    <text evidence="3">Belongs to the acetyltransferase YopJ family.</text>
</comment>
<keyword evidence="1" id="KW-0808">Transferase</keyword>
<dbReference type="HOGENOM" id="CLU_511710_0_0_6"/>
<sequence length="532" mass="61382">MYSQSSQFSEDILSLDKTTGSESDNMDLFQHAISSMSSNKIFETKEISLLFNQLIEEKNYETAVTLLKNNKIINSNAFENWIDKQFSERPMQLASLLRLALADPLTANKILNPLKNSVKELLKCCRMQELNAAFLEMLLSVCHDTQQEEFLKLYSRKKYITILTDALSKVAPPEKQDAITRKLIQLSIKQANAPLLRLLVDRDKMPEYKLTEKEQTLMMHLLSLDESAHKKIMELMNQFYGFGQNESLIQLSGGLLTCAEIHNRKKGRYDFSPTVLNRSELEEYLQTLKKARPPLRERFVLTGLHWITGDIQIEADGQINVLIIDSLGNKKICLETSWAMKMIAQCFPTVKLYWSIEQRQHDEVSCSVYALDDVRHLFTIEKYLDKKYATTGLFGYLKDPANRSDLNEEIGRTKIFTFEAIQSYLPLPFLRTMQTRKLFGFIGSRSPEEQKTPGEKSGKTVIEAAREDFVEKEEKNVNQRLSRKLDKMMHNNARFFIHVGDEKKIEKQMQQFTLNGLKKRCAEEPPQSGISI</sequence>
<organism evidence="6 7">
    <name type="scientific">Legionella drancourtii LLAP12</name>
    <dbReference type="NCBI Taxonomy" id="658187"/>
    <lineage>
        <taxon>Bacteria</taxon>
        <taxon>Pseudomonadati</taxon>
        <taxon>Pseudomonadota</taxon>
        <taxon>Gammaproteobacteria</taxon>
        <taxon>Legionellales</taxon>
        <taxon>Legionellaceae</taxon>
        <taxon>Legionella</taxon>
    </lineage>
</organism>
<accession>G9ELY5</accession>
<dbReference type="InterPro" id="IPR005083">
    <property type="entry name" value="YopJ-like"/>
</dbReference>
<keyword evidence="7" id="KW-1185">Reference proteome</keyword>
<keyword evidence="2" id="KW-0012">Acyltransferase</keyword>
<evidence type="ECO:0000256" key="3">
    <source>
        <dbReference type="ARBA" id="ARBA00023785"/>
    </source>
</evidence>
<evidence type="ECO:0000313" key="6">
    <source>
        <dbReference type="EMBL" id="EHL31585.1"/>
    </source>
</evidence>